<dbReference type="GO" id="GO:0043023">
    <property type="term" value="F:ribosomal large subunit binding"/>
    <property type="evidence" value="ECO:0007669"/>
    <property type="project" value="TreeGrafter"/>
</dbReference>
<dbReference type="OrthoDB" id="207084at2759"/>
<dbReference type="Pfam" id="PF05670">
    <property type="entry name" value="NFACT-R_1"/>
    <property type="match status" value="1"/>
</dbReference>
<dbReference type="GO" id="GO:1990112">
    <property type="term" value="C:RQC complex"/>
    <property type="evidence" value="ECO:0007669"/>
    <property type="project" value="TreeGrafter"/>
</dbReference>
<organism evidence="2 3">
    <name type="scientific">Ancylostoma caninum</name>
    <name type="common">Dog hookworm</name>
    <dbReference type="NCBI Taxonomy" id="29170"/>
    <lineage>
        <taxon>Eukaryota</taxon>
        <taxon>Metazoa</taxon>
        <taxon>Ecdysozoa</taxon>
        <taxon>Nematoda</taxon>
        <taxon>Chromadorea</taxon>
        <taxon>Rhabditida</taxon>
        <taxon>Rhabditina</taxon>
        <taxon>Rhabditomorpha</taxon>
        <taxon>Strongyloidea</taxon>
        <taxon>Ancylostomatidae</taxon>
        <taxon>Ancylostomatinae</taxon>
        <taxon>Ancylostoma</taxon>
    </lineage>
</organism>
<dbReference type="PANTHER" id="PTHR15239">
    <property type="entry name" value="NUCLEAR EXPORT MEDIATOR FACTOR NEMF"/>
    <property type="match status" value="1"/>
</dbReference>
<dbReference type="GO" id="GO:0072344">
    <property type="term" value="P:rescue of stalled ribosome"/>
    <property type="evidence" value="ECO:0007669"/>
    <property type="project" value="TreeGrafter"/>
</dbReference>
<dbReference type="PANTHER" id="PTHR15239:SF6">
    <property type="entry name" value="RIBOSOME QUALITY CONTROL COMPLEX SUBUNIT NEMF"/>
    <property type="match status" value="1"/>
</dbReference>
<dbReference type="STRING" id="29170.A0A368EYM7"/>
<dbReference type="GO" id="GO:0000049">
    <property type="term" value="F:tRNA binding"/>
    <property type="evidence" value="ECO:0007669"/>
    <property type="project" value="TreeGrafter"/>
</dbReference>
<dbReference type="AlphaFoldDB" id="A0A368EYM7"/>
<keyword evidence="3" id="KW-1185">Reference proteome</keyword>
<dbReference type="InterPro" id="IPR051608">
    <property type="entry name" value="RQC_Subunit_NEMF"/>
</dbReference>
<proteinExistence type="predicted"/>
<protein>
    <recommendedName>
        <fullName evidence="1">NFACT RNA-binding domain-containing protein</fullName>
    </recommendedName>
</protein>
<reference evidence="2 3" key="1">
    <citation type="submission" date="2014-10" db="EMBL/GenBank/DDBJ databases">
        <title>Draft genome of the hookworm Ancylostoma caninum.</title>
        <authorList>
            <person name="Mitreva M."/>
        </authorList>
    </citation>
    <scope>NUCLEOTIDE SEQUENCE [LARGE SCALE GENOMIC DNA]</scope>
    <source>
        <strain evidence="2 3">Baltimore</strain>
    </source>
</reference>
<gene>
    <name evidence="2" type="ORF">ANCCAN_30517</name>
</gene>
<sequence length="229" mass="26186">MWFEKFIWFISSERYMVITGRDATQNELLVKKYLRKDDIYVHADAHGAASVVIRNKQGGGDIPPKTLTEAAQMAVCCTKAWGSQISSSSWWVYAWQVSKVAKSGEYLTKGSFVIRGKKNFLPSCPLVLGFGILFRVDEITAQKHQKETEAQMSDRCVTDASEELHERSYGQDDNILPLVNPIANTKELMEEHEYPDIRLDVPTVRLQYEGDYTEDYSVIDFATKFRPKK</sequence>
<evidence type="ECO:0000313" key="2">
    <source>
        <dbReference type="EMBL" id="RCN23795.1"/>
    </source>
</evidence>
<dbReference type="EMBL" id="JOJR01024973">
    <property type="protein sequence ID" value="RCN23795.1"/>
    <property type="molecule type" value="Genomic_DNA"/>
</dbReference>
<evidence type="ECO:0000259" key="1">
    <source>
        <dbReference type="Pfam" id="PF05670"/>
    </source>
</evidence>
<dbReference type="Proteomes" id="UP000252519">
    <property type="component" value="Unassembled WGS sequence"/>
</dbReference>
<accession>A0A368EYM7</accession>
<dbReference type="GO" id="GO:1990116">
    <property type="term" value="P:ribosome-associated ubiquitin-dependent protein catabolic process"/>
    <property type="evidence" value="ECO:0007669"/>
    <property type="project" value="TreeGrafter"/>
</dbReference>
<evidence type="ECO:0000313" key="3">
    <source>
        <dbReference type="Proteomes" id="UP000252519"/>
    </source>
</evidence>
<feature type="domain" description="NFACT RNA-binding" evidence="1">
    <location>
        <begin position="5"/>
        <end position="116"/>
    </location>
</feature>
<comment type="caution">
    <text evidence="2">The sequence shown here is derived from an EMBL/GenBank/DDBJ whole genome shotgun (WGS) entry which is preliminary data.</text>
</comment>
<dbReference type="InterPro" id="IPR008532">
    <property type="entry name" value="NFACT_RNA-bd"/>
</dbReference>
<feature type="non-terminal residue" evidence="2">
    <location>
        <position position="229"/>
    </location>
</feature>
<name>A0A368EYM7_ANCCA</name>